<dbReference type="InterPro" id="IPR050748">
    <property type="entry name" value="Glycosyltrans_8_dom-fam"/>
</dbReference>
<dbReference type="EMBL" id="JAGTAR010000006">
    <property type="protein sequence ID" value="MBR8535064.1"/>
    <property type="molecule type" value="Genomic_DNA"/>
</dbReference>
<dbReference type="GO" id="GO:0046872">
    <property type="term" value="F:metal ion binding"/>
    <property type="evidence" value="ECO:0007669"/>
    <property type="project" value="UniProtKB-KW"/>
</dbReference>
<keyword evidence="1" id="KW-0328">Glycosyltransferase</keyword>
<dbReference type="InterPro" id="IPR029044">
    <property type="entry name" value="Nucleotide-diphossugar_trans"/>
</dbReference>
<evidence type="ECO:0000256" key="3">
    <source>
        <dbReference type="ARBA" id="ARBA00022723"/>
    </source>
</evidence>
<dbReference type="GO" id="GO:0016757">
    <property type="term" value="F:glycosyltransferase activity"/>
    <property type="evidence" value="ECO:0007669"/>
    <property type="project" value="UniProtKB-KW"/>
</dbReference>
<keyword evidence="2" id="KW-0808">Transferase</keyword>
<evidence type="ECO:0000256" key="1">
    <source>
        <dbReference type="ARBA" id="ARBA00022676"/>
    </source>
</evidence>
<comment type="caution">
    <text evidence="4">The sequence shown here is derived from an EMBL/GenBank/DDBJ whole genome shotgun (WGS) entry which is preliminary data.</text>
</comment>
<evidence type="ECO:0000256" key="2">
    <source>
        <dbReference type="ARBA" id="ARBA00022679"/>
    </source>
</evidence>
<organism evidence="4 5">
    <name type="scientific">Carboxylicivirga sediminis</name>
    <dbReference type="NCBI Taxonomy" id="2006564"/>
    <lineage>
        <taxon>Bacteria</taxon>
        <taxon>Pseudomonadati</taxon>
        <taxon>Bacteroidota</taxon>
        <taxon>Bacteroidia</taxon>
        <taxon>Marinilabiliales</taxon>
        <taxon>Marinilabiliaceae</taxon>
        <taxon>Carboxylicivirga</taxon>
    </lineage>
</organism>
<dbReference type="Pfam" id="PF01501">
    <property type="entry name" value="Glyco_transf_8"/>
    <property type="match status" value="1"/>
</dbReference>
<dbReference type="RefSeq" id="WP_212188969.1">
    <property type="nucleotide sequence ID" value="NZ_JAGTAR010000006.1"/>
</dbReference>
<reference evidence="4" key="1">
    <citation type="journal article" date="2018" name="Int. J. Syst. Evol. Microbiol.">
        <title>Carboxylicivirga sediminis sp. nov., isolated from coastal sediment.</title>
        <authorList>
            <person name="Wang F.Q."/>
            <person name="Ren L.H."/>
            <person name="Zou R.J."/>
            <person name="Sun Y.Z."/>
            <person name="Liu X.J."/>
            <person name="Jiang F."/>
            <person name="Liu L.J."/>
        </authorList>
    </citation>
    <scope>NUCLEOTIDE SEQUENCE</scope>
    <source>
        <strain evidence="4">JR1</strain>
    </source>
</reference>
<evidence type="ECO:0000313" key="4">
    <source>
        <dbReference type="EMBL" id="MBR8535064.1"/>
    </source>
</evidence>
<name>A0A941IX65_9BACT</name>
<keyword evidence="3" id="KW-0479">Metal-binding</keyword>
<dbReference type="AlphaFoldDB" id="A0A941IX65"/>
<protein>
    <submittedName>
        <fullName evidence="4">Glycosyltransferase family 8 protein</fullName>
    </submittedName>
</protein>
<keyword evidence="5" id="KW-1185">Reference proteome</keyword>
<dbReference type="Proteomes" id="UP000679220">
    <property type="component" value="Unassembled WGS sequence"/>
</dbReference>
<dbReference type="CDD" id="cd04194">
    <property type="entry name" value="GT8_A4GalT_like"/>
    <property type="match status" value="1"/>
</dbReference>
<dbReference type="PANTHER" id="PTHR13778:SF47">
    <property type="entry name" value="LIPOPOLYSACCHARIDE 1,3-GALACTOSYLTRANSFERASE"/>
    <property type="match status" value="1"/>
</dbReference>
<proteinExistence type="predicted"/>
<accession>A0A941IX65</accession>
<dbReference type="PANTHER" id="PTHR13778">
    <property type="entry name" value="GLYCOSYLTRANSFERASE 8 DOMAIN-CONTAINING PROTEIN"/>
    <property type="match status" value="1"/>
</dbReference>
<gene>
    <name evidence="4" type="ORF">KDU71_05800</name>
</gene>
<sequence>MTIPIVISFNDNFTTPTGVCLTSLCLNAKPETKYEVHVLYSNRRLSKENKSIIKKLEESFSNISISFINVKTAFENSYEIRNITIEAYYRLLIPNYFKSLSKIIYIDVDTIINNDLSSLFNNELNDKSLAGVPEFTYKNEPFQSKHIKSLSLDPKNYINSGILIFNLNKIRSEIDKYNNNVKELSKLNFLYQDQDILNILFKDDILYIEHTYNYTYSKLKEGLVIPEPVIIHYTMQKPWHTTRPFGDVWWNHYKRSLFFEPISYTNYQLKAFDSIETHIKVGKTLKRLGIYRFLFLLRLFTGSIKSIFNKL</sequence>
<dbReference type="SUPFAM" id="SSF53448">
    <property type="entry name" value="Nucleotide-diphospho-sugar transferases"/>
    <property type="match status" value="1"/>
</dbReference>
<evidence type="ECO:0000313" key="5">
    <source>
        <dbReference type="Proteomes" id="UP000679220"/>
    </source>
</evidence>
<dbReference type="Gene3D" id="3.90.550.10">
    <property type="entry name" value="Spore Coat Polysaccharide Biosynthesis Protein SpsA, Chain A"/>
    <property type="match status" value="1"/>
</dbReference>
<dbReference type="InterPro" id="IPR002495">
    <property type="entry name" value="Glyco_trans_8"/>
</dbReference>
<reference evidence="4" key="2">
    <citation type="submission" date="2021-04" db="EMBL/GenBank/DDBJ databases">
        <authorList>
            <person name="Zhang T."/>
            <person name="Zhang Y."/>
            <person name="Lu D."/>
            <person name="Zuo D."/>
            <person name="Du Z."/>
        </authorList>
    </citation>
    <scope>NUCLEOTIDE SEQUENCE</scope>
    <source>
        <strain evidence="4">JR1</strain>
    </source>
</reference>